<comment type="caution">
    <text evidence="2">The sequence shown here is derived from an EMBL/GenBank/DDBJ whole genome shotgun (WGS) entry which is preliminary data.</text>
</comment>
<dbReference type="EMBL" id="JACVVK020000164">
    <property type="protein sequence ID" value="KAK7487465.1"/>
    <property type="molecule type" value="Genomic_DNA"/>
</dbReference>
<keyword evidence="1" id="KW-0732">Signal</keyword>
<dbReference type="PRINTS" id="PR00749">
    <property type="entry name" value="LYSOZYMEG"/>
</dbReference>
<feature type="chain" id="PRO_5044850845" description="Lysozyme g" evidence="1">
    <location>
        <begin position="18"/>
        <end position="197"/>
    </location>
</feature>
<accession>A0ABD0KKX8</accession>
<organism evidence="2 3">
    <name type="scientific">Batillaria attramentaria</name>
    <dbReference type="NCBI Taxonomy" id="370345"/>
    <lineage>
        <taxon>Eukaryota</taxon>
        <taxon>Metazoa</taxon>
        <taxon>Spiralia</taxon>
        <taxon>Lophotrochozoa</taxon>
        <taxon>Mollusca</taxon>
        <taxon>Gastropoda</taxon>
        <taxon>Caenogastropoda</taxon>
        <taxon>Sorbeoconcha</taxon>
        <taxon>Cerithioidea</taxon>
        <taxon>Batillariidae</taxon>
        <taxon>Batillaria</taxon>
    </lineage>
</organism>
<sequence length="197" mass="21343">MIFTLFLIAAASSTALGATNCYGTIDHLHPTGKHSGGVAASRSDVNYRIDELNKLKTCFVNFGNSHCIEPALLAAVASRETQGGALLDSRGYGDNGNGYGIMQCDIHTSGLDCTRCGPRSCCHLEMMSSFLITKIKAVQSTHPSWTKDQQLQGGVAAYNHFPSGSSFSAVDSHTTGRDYSNDVIARAQWLKNHYHYY</sequence>
<evidence type="ECO:0000313" key="2">
    <source>
        <dbReference type="EMBL" id="KAK7487465.1"/>
    </source>
</evidence>
<dbReference type="InterPro" id="IPR002152">
    <property type="entry name" value="Glyco_hydro_23"/>
</dbReference>
<dbReference type="PANTHER" id="PTHR31698">
    <property type="entry name" value="LYSOZYME G FAMILY MEMBER"/>
    <property type="match status" value="1"/>
</dbReference>
<name>A0ABD0KKX8_9CAEN</name>
<dbReference type="SUPFAM" id="SSF53955">
    <property type="entry name" value="Lysozyme-like"/>
    <property type="match status" value="1"/>
</dbReference>
<reference evidence="2 3" key="1">
    <citation type="journal article" date="2023" name="Sci. Data">
        <title>Genome assembly of the Korean intertidal mud-creeper Batillaria attramentaria.</title>
        <authorList>
            <person name="Patra A.K."/>
            <person name="Ho P.T."/>
            <person name="Jun S."/>
            <person name="Lee S.J."/>
            <person name="Kim Y."/>
            <person name="Won Y.J."/>
        </authorList>
    </citation>
    <scope>NUCLEOTIDE SEQUENCE [LARGE SCALE GENOMIC DNA]</scope>
    <source>
        <strain evidence="2">Wonlab-2016</strain>
    </source>
</reference>
<evidence type="ECO:0000256" key="1">
    <source>
        <dbReference type="SAM" id="SignalP"/>
    </source>
</evidence>
<gene>
    <name evidence="2" type="ORF">BaRGS_00021306</name>
</gene>
<proteinExistence type="predicted"/>
<dbReference type="PANTHER" id="PTHR31698:SF8">
    <property type="entry name" value="LYSOZYME G-RELATED"/>
    <property type="match status" value="1"/>
</dbReference>
<evidence type="ECO:0000313" key="3">
    <source>
        <dbReference type="Proteomes" id="UP001519460"/>
    </source>
</evidence>
<feature type="signal peptide" evidence="1">
    <location>
        <begin position="1"/>
        <end position="17"/>
    </location>
</feature>
<dbReference type="InterPro" id="IPR023346">
    <property type="entry name" value="Lysozyme-like_dom_sf"/>
</dbReference>
<dbReference type="Proteomes" id="UP001519460">
    <property type="component" value="Unassembled WGS sequence"/>
</dbReference>
<dbReference type="Gene3D" id="1.10.530.10">
    <property type="match status" value="1"/>
</dbReference>
<dbReference type="AlphaFoldDB" id="A0ABD0KKX8"/>
<evidence type="ECO:0008006" key="4">
    <source>
        <dbReference type="Google" id="ProtNLM"/>
    </source>
</evidence>
<protein>
    <recommendedName>
        <fullName evidence="4">Lysozyme g</fullName>
    </recommendedName>
</protein>
<keyword evidence="3" id="KW-1185">Reference proteome</keyword>